<dbReference type="SMART" id="SM00231">
    <property type="entry name" value="FA58C"/>
    <property type="match status" value="2"/>
</dbReference>
<evidence type="ECO:0000256" key="9">
    <source>
        <dbReference type="ARBA" id="ARBA00023180"/>
    </source>
</evidence>
<feature type="disulfide bond" evidence="10">
    <location>
        <begin position="547"/>
        <end position="573"/>
    </location>
</feature>
<evidence type="ECO:0000256" key="7">
    <source>
        <dbReference type="ARBA" id="ARBA00022837"/>
    </source>
</evidence>
<dbReference type="CTD" id="2157"/>
<feature type="compositionally biased region" description="Low complexity" evidence="11">
    <location>
        <begin position="811"/>
        <end position="828"/>
    </location>
</feature>
<evidence type="ECO:0000256" key="1">
    <source>
        <dbReference type="ARBA" id="ARBA00004613"/>
    </source>
</evidence>
<dbReference type="PROSITE" id="PS01285">
    <property type="entry name" value="FA58C_1"/>
    <property type="match status" value="2"/>
</dbReference>
<dbReference type="Gene3D" id="2.60.120.260">
    <property type="entry name" value="Galactose-binding domain-like"/>
    <property type="match status" value="2"/>
</dbReference>
<protein>
    <submittedName>
        <fullName evidence="15">Coagulation factor VIII</fullName>
    </submittedName>
</protein>
<dbReference type="InterPro" id="IPR008979">
    <property type="entry name" value="Galactose-bd-like_sf"/>
</dbReference>
<dbReference type="OrthoDB" id="2121828at2759"/>
<dbReference type="InterPro" id="IPR011707">
    <property type="entry name" value="Cu-oxidase-like_N"/>
</dbReference>
<feature type="disulfide bond" evidence="10">
    <location>
        <begin position="1555"/>
        <end position="1581"/>
    </location>
</feature>
<dbReference type="InterPro" id="IPR001117">
    <property type="entry name" value="Cu-oxidase_2nd"/>
</dbReference>
<dbReference type="FunFam" id="2.60.40.420:FF:000028">
    <property type="entry name" value="Ceruloplasmin"/>
    <property type="match status" value="1"/>
</dbReference>
<feature type="disulfide bond" evidence="10">
    <location>
        <begin position="169"/>
        <end position="195"/>
    </location>
</feature>
<comment type="subcellular location">
    <subcellularLocation>
        <location evidence="1">Secreted</location>
    </subcellularLocation>
</comment>
<dbReference type="Pfam" id="PF00394">
    <property type="entry name" value="Cu-oxidase"/>
    <property type="match status" value="1"/>
</dbReference>
<dbReference type="GO" id="GO:0005507">
    <property type="term" value="F:copper ion binding"/>
    <property type="evidence" value="ECO:0007669"/>
    <property type="project" value="InterPro"/>
</dbReference>
<feature type="signal peptide" evidence="12">
    <location>
        <begin position="1"/>
        <end position="20"/>
    </location>
</feature>
<evidence type="ECO:0000313" key="14">
    <source>
        <dbReference type="Proteomes" id="UP000515156"/>
    </source>
</evidence>
<feature type="compositionally biased region" description="Basic and acidic residues" evidence="11">
    <location>
        <begin position="872"/>
        <end position="887"/>
    </location>
</feature>
<dbReference type="Proteomes" id="UP000515156">
    <property type="component" value="Chromosome 7"/>
</dbReference>
<proteinExistence type="inferred from homology"/>
<reference evidence="15" key="1">
    <citation type="submission" date="2025-08" db="UniProtKB">
        <authorList>
            <consortium name="RefSeq"/>
        </authorList>
    </citation>
    <scope>IDENTIFICATION</scope>
</reference>
<dbReference type="Pfam" id="PF00754">
    <property type="entry name" value="F5_F8_type_C"/>
    <property type="match status" value="2"/>
</dbReference>
<dbReference type="FunFam" id="2.60.40.420:FF:000011">
    <property type="entry name" value="Coagulation factor VIII (Predicted)"/>
    <property type="match status" value="1"/>
</dbReference>
<dbReference type="PROSITE" id="PS00079">
    <property type="entry name" value="MULTICOPPER_OXIDASE1"/>
    <property type="match status" value="1"/>
</dbReference>
<comment type="similarity">
    <text evidence="2">Belongs to the multicopper oxidase family.</text>
</comment>
<evidence type="ECO:0000256" key="6">
    <source>
        <dbReference type="ARBA" id="ARBA00022737"/>
    </source>
</evidence>
<dbReference type="InParanoid" id="A0A6P7YIH1"/>
<feature type="disulfide bond" evidence="10">
    <location>
        <begin position="1622"/>
        <end position="1626"/>
    </location>
</feature>
<dbReference type="SUPFAM" id="SSF49503">
    <property type="entry name" value="Cupredoxins"/>
    <property type="match status" value="6"/>
</dbReference>
<evidence type="ECO:0000259" key="13">
    <source>
        <dbReference type="PROSITE" id="PS50022"/>
    </source>
</evidence>
<dbReference type="GO" id="GO:0016491">
    <property type="term" value="F:oxidoreductase activity"/>
    <property type="evidence" value="ECO:0007669"/>
    <property type="project" value="InterPro"/>
</dbReference>
<dbReference type="InterPro" id="IPR024715">
    <property type="entry name" value="Factor_5/8-like"/>
</dbReference>
<name>A0A6P7YIH1_9AMPH</name>
<feature type="domain" description="F5/8 type C" evidence="13">
    <location>
        <begin position="1744"/>
        <end position="1892"/>
    </location>
</feature>
<feature type="domain" description="F5/8 type C" evidence="13">
    <location>
        <begin position="1897"/>
        <end position="2049"/>
    </location>
</feature>
<evidence type="ECO:0000256" key="8">
    <source>
        <dbReference type="ARBA" id="ARBA00023157"/>
    </source>
</evidence>
<dbReference type="GO" id="GO:0038023">
    <property type="term" value="F:signaling receptor activity"/>
    <property type="evidence" value="ECO:0007669"/>
    <property type="project" value="TreeGrafter"/>
</dbReference>
<dbReference type="InterPro" id="IPR033138">
    <property type="entry name" value="Cu_oxidase_CS"/>
</dbReference>
<sequence>MKKALLYCFLLLGLLDKSAGITRRYYIAAVELTWDYMDSELLYSGIQGSQGPNPSSGSQTRYKKAIYVEYTDASFKQAKPGPAWMGILGPTIRAETYDTVVVHFKNLASRPFSLHAVGVSYGKGSEGAGYDDKTSPTEKEDDVVGPGKNHIYVWKILENQGPMAADSPCLTYSYFSHIDSVRDINTGLIGALLICKPGSLTKEGTQVKVQEFVLLFSVFDETKSWYSDHNKAAMLFQSPRSLPPSTILHSINGYVNASLPDLHICHKKPVHWHVIGLGTTAEVHSIFLEGHSFLVRNHRYTSLEITPATFLTSVMLPGAIGRYLISCKIPSHLQAGMTAYISVEVCREEPIKEMRLSNDVTDEDYEDYFDDLSEDGVIVIGDEPPSPIKIRSQAKQRPVTWTYFIAAVEVDWNYAPKPPNDMDRSYISQFLEAGPQRIGQHYKKVIFVEYTDESFKQRKVPDIPDTGILGPVLKGEIGDQFKITFKNLASRPYNIYPQGITRVNALPPVDSQKAEDLKNLMIEPNQSFTYHWMVSSDDGPAQSDPRCLTRFYYSSIDPVRDIASGLIGPLLICSKETLDQRGNQMMSDKERFMLFSVFDENLSWYLEENIKRFCWDPANVDPKDPEFYASNVMHSVNGRVDNLNLNLCLNEVTYWYVLSVGAQTDFLSIFFTGNTFKHNMAYEDTVTLFPFSGDTVFMVMEKPGEWKLESLNPYFRDRGMIANLKVSQCNKTKGDFYEYDEYEEIPDYFNPDIEPHIIQPRGYPTKIKNPQPVSRLCQRKHYKNATELFHNTLKVNYTVPCPRKYKPLNQSNLSISSSPSDTSSSGMSEISQTEPNLIPSYAIENIPLEPSENDLSIPEDRDEGSITILKQGLKDSPVKEKESHESEISSIISSLEEDDFLLTMERSTVATPKDKGKLELLGTPANVTSKEISPTSLHESFNERPVTAPDFEESIKVTNVPQTSVIVEDAATLKHGSTLLEKRVTVPKLDASSDDIRTQKTTTIVANSNGIFATGPLSDLDNPLTRLLENSSLNQEEIFANNTFSSVRVDNSTGETRFLPNIHLPLEQYDTPLEMDNVTNRKMLEERALIQNKVKFQKGSDTDMISEFVNGTKISKALESENKEEFYKDNISKTEQEVIWHTTGQKKENLENNKQTFFKKYFDSLGSERSKNNSVHQGTLSMTNGKTFLKGNITSPELEDVINTKKLNITLLDNRETFLKQNEMTESGVNTPANGNPGADFKYFHLNQQSHSRHQEKRSLKSTETTFLKERDAKQVLQVLSEERIQRKTWKDNYQAYQDGSELSNPTFKADDHSENEVIKEGKMLPLNSPIEKSNKMQQTSTFKKEKYDEIQTSQKSETENKHNTVDSRIKARDSPVPPKDDYDNYYDEDPSMDFDIYGDFEDKKKPRGFDGEVRTYFIAAVEIFWDYGIQKSPHFIKVREQTASWPKPFHEYKKVVFREYMDSQFTQPMVRGELDEHLGIMGPYIRAEISDVIMIHFKNLASRPYSFYSNIMPFEGDLEGEDAHRAKEVMPNEIRQYSGKVSPQMGPTENGFNCKAWTYFSNVDSEKDLHSGLIGPLLICHPNILSRAFGRQLAIQEFSLLFTIFDENKSWYLTENIERNCRSPCPIWIEDPNFQNSNRFHAINGYVRDTLPGLVMGLHQRVRWHLLNMGSSEDIHAVYFHGQLFTVKTNQEYRMGVYNLYPGVSGTVEMQPTEAGIWRVECEIGEHQQAGMSALFLIYDANCKQPLGLTSGNIADFQITASGHYDQWEPRLARLDNSGSVNAWSVDGVNSWIQVDLLHPMIIHGIKTQGARQRLSSLYISQFIIFHSLNGETWKRYKGNSTGSQMVFFGNVDGTGVKENNFSPPIIARYIRLHPTHYNIRTTLRMELLGCDLNSCSMPLGMESKHIQNHQITASSYMDKVLSSWEPSLARINLQGRINAWRPKVSSNKEWLQVNFLKRKKVTGIITQGAKALFTPLYVKEFTLSISQDGVSWMPLLQNGQQKVFMGNRDHNSLVMNTLDPPLFAQYLRIHPRKWEKDIALRTEFLGCPSEQI</sequence>
<keyword evidence="3" id="KW-0964">Secreted</keyword>
<dbReference type="KEGG" id="muo:115473818"/>
<dbReference type="PROSITE" id="PS01286">
    <property type="entry name" value="FA58C_2"/>
    <property type="match status" value="1"/>
</dbReference>
<feature type="chain" id="PRO_5028237060" evidence="12">
    <location>
        <begin position="21"/>
        <end position="2054"/>
    </location>
</feature>
<dbReference type="Pfam" id="PF07731">
    <property type="entry name" value="Cu-oxidase_2"/>
    <property type="match status" value="1"/>
</dbReference>
<dbReference type="Gene3D" id="2.60.40.420">
    <property type="entry name" value="Cupredoxins - blue copper proteins"/>
    <property type="match status" value="5"/>
</dbReference>
<feature type="region of interest" description="Disordered" evidence="11">
    <location>
        <begin position="124"/>
        <end position="143"/>
    </location>
</feature>
<evidence type="ECO:0000256" key="3">
    <source>
        <dbReference type="ARBA" id="ARBA00022525"/>
    </source>
</evidence>
<dbReference type="FunFam" id="2.60.120.260:FF:000002">
    <property type="entry name" value="Coagulation factor VIII"/>
    <property type="match status" value="2"/>
</dbReference>
<organism evidence="14 15">
    <name type="scientific">Microcaecilia unicolor</name>
    <dbReference type="NCBI Taxonomy" id="1415580"/>
    <lineage>
        <taxon>Eukaryota</taxon>
        <taxon>Metazoa</taxon>
        <taxon>Chordata</taxon>
        <taxon>Craniata</taxon>
        <taxon>Vertebrata</taxon>
        <taxon>Euteleostomi</taxon>
        <taxon>Amphibia</taxon>
        <taxon>Gymnophiona</taxon>
        <taxon>Siphonopidae</taxon>
        <taxon>Microcaecilia</taxon>
    </lineage>
</organism>
<keyword evidence="8 10" id="KW-1015">Disulfide bond</keyword>
<evidence type="ECO:0000256" key="10">
    <source>
        <dbReference type="PIRSR" id="PIRSR000354-1"/>
    </source>
</evidence>
<keyword evidence="6" id="KW-0677">Repeat</keyword>
<evidence type="ECO:0000256" key="4">
    <source>
        <dbReference type="ARBA" id="ARBA00022723"/>
    </source>
</evidence>
<feature type="compositionally biased region" description="Basic and acidic residues" evidence="11">
    <location>
        <begin position="1357"/>
        <end position="1383"/>
    </location>
</feature>
<feature type="region of interest" description="Disordered" evidence="11">
    <location>
        <begin position="870"/>
        <end position="890"/>
    </location>
</feature>
<evidence type="ECO:0000256" key="12">
    <source>
        <dbReference type="SAM" id="SignalP"/>
    </source>
</evidence>
<dbReference type="PANTHER" id="PTHR46806">
    <property type="entry name" value="F5/8 TYPE C DOMAIN-CONTAINING PROTEIN"/>
    <property type="match status" value="1"/>
</dbReference>
<evidence type="ECO:0000256" key="11">
    <source>
        <dbReference type="SAM" id="MobiDB-lite"/>
    </source>
</evidence>
<evidence type="ECO:0000256" key="2">
    <source>
        <dbReference type="ARBA" id="ARBA00010609"/>
    </source>
</evidence>
<dbReference type="PROSITE" id="PS50022">
    <property type="entry name" value="FA58C_3"/>
    <property type="match status" value="2"/>
</dbReference>
<keyword evidence="9" id="KW-0325">Glycoprotein</keyword>
<feature type="region of interest" description="Disordered" evidence="11">
    <location>
        <begin position="1334"/>
        <end position="1386"/>
    </location>
</feature>
<dbReference type="CDD" id="cd00057">
    <property type="entry name" value="FA58C"/>
    <property type="match status" value="2"/>
</dbReference>
<dbReference type="PIRSF" id="PIRSF000354">
    <property type="entry name" value="Factors_V_VIII"/>
    <property type="match status" value="1"/>
</dbReference>
<dbReference type="SUPFAM" id="SSF49785">
    <property type="entry name" value="Galactose-binding domain-like"/>
    <property type="match status" value="2"/>
</dbReference>
<keyword evidence="5 12" id="KW-0732">Signal</keyword>
<keyword evidence="7" id="KW-0106">Calcium</keyword>
<accession>A0A6P7YIH1</accession>
<dbReference type="InterPro" id="IPR050633">
    <property type="entry name" value="Neuropilin_MCO_CoagFactor"/>
</dbReference>
<keyword evidence="14" id="KW-1185">Reference proteome</keyword>
<dbReference type="GO" id="GO:0005576">
    <property type="term" value="C:extracellular region"/>
    <property type="evidence" value="ECO:0007669"/>
    <property type="project" value="UniProtKB-SubCell"/>
</dbReference>
<feature type="disulfide bond" evidence="10">
    <location>
        <begin position="648"/>
        <end position="729"/>
    </location>
</feature>
<dbReference type="Pfam" id="PF07732">
    <property type="entry name" value="Cu-oxidase_3"/>
    <property type="match status" value="1"/>
</dbReference>
<evidence type="ECO:0000256" key="5">
    <source>
        <dbReference type="ARBA" id="ARBA00022729"/>
    </source>
</evidence>
<dbReference type="InterPro" id="IPR000421">
    <property type="entry name" value="FA58C"/>
</dbReference>
<dbReference type="InterPro" id="IPR008972">
    <property type="entry name" value="Cupredoxin"/>
</dbReference>
<dbReference type="FunCoup" id="A0A6P7YIH1">
    <property type="interactions" value="152"/>
</dbReference>
<keyword evidence="4" id="KW-0479">Metal-binding</keyword>
<dbReference type="RefSeq" id="XP_030064798.1">
    <property type="nucleotide sequence ID" value="XM_030208938.1"/>
</dbReference>
<dbReference type="InterPro" id="IPR011706">
    <property type="entry name" value="Cu-oxidase_C"/>
</dbReference>
<dbReference type="GO" id="GO:0005886">
    <property type="term" value="C:plasma membrane"/>
    <property type="evidence" value="ECO:0007669"/>
    <property type="project" value="TreeGrafter"/>
</dbReference>
<feature type="disulfide bond" evidence="10">
    <location>
        <begin position="1744"/>
        <end position="1892"/>
    </location>
</feature>
<feature type="region of interest" description="Disordered" evidence="11">
    <location>
        <begin position="808"/>
        <end position="832"/>
    </location>
</feature>
<evidence type="ECO:0000313" key="15">
    <source>
        <dbReference type="RefSeq" id="XP_030064798.1"/>
    </source>
</evidence>
<gene>
    <name evidence="15" type="primary">F8</name>
</gene>
<feature type="disulfide bond" evidence="10">
    <location>
        <begin position="265"/>
        <end position="346"/>
    </location>
</feature>
<dbReference type="GeneID" id="115473818"/>
<dbReference type="PANTHER" id="PTHR46806:SF7">
    <property type="entry name" value="COAGULATION FACTOR VIII"/>
    <property type="match status" value="1"/>
</dbReference>